<dbReference type="Gene3D" id="3.40.50.300">
    <property type="entry name" value="P-loop containing nucleotide triphosphate hydrolases"/>
    <property type="match status" value="1"/>
</dbReference>
<dbReference type="InterPro" id="IPR027417">
    <property type="entry name" value="P-loop_NTPase"/>
</dbReference>
<dbReference type="OrthoDB" id="5240402at2"/>
<name>D3SNZ2_THEAH</name>
<sequence length="549" mass="62530">MQIGLVLGTRPISPLEFWIGVDEGRVIELDQVVYAVTDLGDKEVKFYGIIQEVQKFLEGPSMVYEDRLFREGACPANVAYVAKVSVTRVEPEFFVPPQPGDPVYLAEGEELERALYYDQMKVRIPAGLTRNGQIVYLNYHFLNGVEGAHVSISGMSGVATKTSYALFLLYSVLKKGSDIRKHGIIFNVKGKDLLWIDKRNKNLSPEDEDALRKMGFEPEPFSDVRFYVPPHKNDPYKPDCERYDDRVTPFYWSMLDFAENGLIRFMFAEEEEGKSQVPYVVEKIATQLHIRAQRSKSLGVLTDSYGREIDSLQKLEELLKEAIEESEKGNKDIYREWFGDSSLQTARAFLRRFSRASMHIGRFVRGTVSSPIDWESSKVSVIDISGLHHIAQMFVVGAVLKRLFEEKESRSTPEPKVFVVLDELNKYAPRDGWSPIKDVILDIAERGRSLGVILIGAQQTASEIEKRVLANSAIKVVGRLDSSEVLSKEYEFLMGNFRQRALLLKKGSMILHQPDIPTPLMVRFPKPPWATRREEVKEEISVPEEFGNF</sequence>
<evidence type="ECO:0000313" key="3">
    <source>
        <dbReference type="Proteomes" id="UP000002043"/>
    </source>
</evidence>
<evidence type="ECO:0000313" key="2">
    <source>
        <dbReference type="EMBL" id="ADC88879.1"/>
    </source>
</evidence>
<accession>D3SNZ2</accession>
<evidence type="ECO:0000256" key="1">
    <source>
        <dbReference type="SAM" id="Coils"/>
    </source>
</evidence>
<dbReference type="eggNOG" id="COG0433">
    <property type="taxonomic scope" value="Bacteria"/>
</dbReference>
<keyword evidence="3" id="KW-1185">Reference proteome</keyword>
<keyword evidence="1" id="KW-0175">Coiled coil</keyword>
<dbReference type="SUPFAM" id="SSF52540">
    <property type="entry name" value="P-loop containing nucleoside triphosphate hydrolases"/>
    <property type="match status" value="1"/>
</dbReference>
<reference evidence="3" key="1">
    <citation type="journal article" date="2010" name="Stand. Genomic Sci.">
        <title>Complete genome sequence of Thermocrinis albus type strain (HI 11/12T).</title>
        <authorList>
            <person name="Wirth R."/>
            <person name="Sikorski J."/>
            <person name="Brambilla E."/>
            <person name="Misra M."/>
            <person name="Lapidus A."/>
            <person name="Copeland A."/>
            <person name="Nolan M."/>
            <person name="Lucas S."/>
            <person name="Chen F."/>
            <person name="Tice H."/>
            <person name="Cheng J.F."/>
            <person name="Han C."/>
            <person name="Detter J.C."/>
            <person name="Tapia R."/>
            <person name="Bruce D."/>
            <person name="Goodwin L."/>
            <person name="Pitluck S."/>
            <person name="Pati A."/>
            <person name="Anderson I."/>
            <person name="Ivanova N."/>
            <person name="Mavromatis K."/>
            <person name="Mikhailova N."/>
            <person name="Chen A."/>
            <person name="Palaniappan K."/>
            <person name="Bilek Y."/>
            <person name="Hader T."/>
            <person name="Land M."/>
            <person name="Hauser L."/>
            <person name="Chang Y.J."/>
            <person name="Jeffries C.D."/>
            <person name="Tindall B.J."/>
            <person name="Rohde M."/>
            <person name="Goker M."/>
            <person name="Bristow J."/>
            <person name="Eisen J.A."/>
            <person name="Markowitz V."/>
            <person name="Hugenholtz P."/>
            <person name="Kyrpides N.C."/>
            <person name="Klenk H.P."/>
        </authorList>
    </citation>
    <scope>NUCLEOTIDE SEQUENCE [LARGE SCALE GENOMIC DNA]</scope>
    <source>
        <strain evidence="3">DSM 14484 / JCM 11386 / HI 11/12</strain>
    </source>
</reference>
<dbReference type="InterPro" id="IPR051162">
    <property type="entry name" value="T4SS_component"/>
</dbReference>
<dbReference type="EMBL" id="CP001931">
    <property type="protein sequence ID" value="ADC88879.1"/>
    <property type="molecule type" value="Genomic_DNA"/>
</dbReference>
<dbReference type="KEGG" id="tal:Thal_0244"/>
<dbReference type="PANTHER" id="PTHR30121:SF6">
    <property type="entry name" value="SLR6007 PROTEIN"/>
    <property type="match status" value="1"/>
</dbReference>
<feature type="coiled-coil region" evidence="1">
    <location>
        <begin position="305"/>
        <end position="332"/>
    </location>
</feature>
<proteinExistence type="predicted"/>
<organism evidence="2 3">
    <name type="scientific">Thermocrinis albus (strain DSM 14484 / JCM 11386 / HI 11/12)</name>
    <dbReference type="NCBI Taxonomy" id="638303"/>
    <lineage>
        <taxon>Bacteria</taxon>
        <taxon>Pseudomonadati</taxon>
        <taxon>Aquificota</taxon>
        <taxon>Aquificia</taxon>
        <taxon>Aquificales</taxon>
        <taxon>Aquificaceae</taxon>
        <taxon>Thermocrinis</taxon>
    </lineage>
</organism>
<protein>
    <submittedName>
        <fullName evidence="2">ATPase-like protein</fullName>
    </submittedName>
</protein>
<dbReference type="Proteomes" id="UP000002043">
    <property type="component" value="Chromosome"/>
</dbReference>
<dbReference type="PANTHER" id="PTHR30121">
    <property type="entry name" value="UNCHARACTERIZED PROTEIN YJGR-RELATED"/>
    <property type="match status" value="1"/>
</dbReference>
<gene>
    <name evidence="2" type="ordered locus">Thal_0244</name>
</gene>
<dbReference type="STRING" id="638303.Thal_0244"/>
<dbReference type="RefSeq" id="WP_012991286.1">
    <property type="nucleotide sequence ID" value="NC_013894.1"/>
</dbReference>
<dbReference type="HOGENOM" id="CLU_031028_0_0_0"/>
<dbReference type="AlphaFoldDB" id="D3SNZ2"/>